<proteinExistence type="predicted"/>
<comment type="caution">
    <text evidence="1">The sequence shown here is derived from an EMBL/GenBank/DDBJ whole genome shotgun (WGS) entry which is preliminary data.</text>
</comment>
<organism evidence="1 2">
    <name type="scientific">Lojkania enalia</name>
    <dbReference type="NCBI Taxonomy" id="147567"/>
    <lineage>
        <taxon>Eukaryota</taxon>
        <taxon>Fungi</taxon>
        <taxon>Dikarya</taxon>
        <taxon>Ascomycota</taxon>
        <taxon>Pezizomycotina</taxon>
        <taxon>Dothideomycetes</taxon>
        <taxon>Pleosporomycetidae</taxon>
        <taxon>Pleosporales</taxon>
        <taxon>Pleosporales incertae sedis</taxon>
        <taxon>Lojkania</taxon>
    </lineage>
</organism>
<name>A0A9P4N8V9_9PLEO</name>
<evidence type="ECO:0000313" key="2">
    <source>
        <dbReference type="Proteomes" id="UP000800093"/>
    </source>
</evidence>
<dbReference type="EMBL" id="ML986595">
    <property type="protein sequence ID" value="KAF2266831.1"/>
    <property type="molecule type" value="Genomic_DNA"/>
</dbReference>
<sequence length="183" mass="20125">MLSSGAFPLHSLLIIRETQGGGNRDSFDARVSLLRCLNFCIFCPAPRGLVGRVGPRTENNVRSGSHSSPTDVASAVYANVQPHCFTIEALATFKASCLSFHSSLAPSGHSLLIFRRAWHCCLTSGSLLFVQRFIPFRLPKSVENELGLTIVSFIFEREIVDVYLLLSEPPYSLPLLYGVPDLL</sequence>
<gene>
    <name evidence="1" type="ORF">CC78DRAFT_577754</name>
</gene>
<reference evidence="2" key="1">
    <citation type="journal article" date="2020" name="Stud. Mycol.">
        <title>101 Dothideomycetes genomes: A test case for predicting lifestyles and emergence of pathogens.</title>
        <authorList>
            <person name="Haridas S."/>
            <person name="Albert R."/>
            <person name="Binder M."/>
            <person name="Bloem J."/>
            <person name="LaButti K."/>
            <person name="Salamov A."/>
            <person name="Andreopoulos B."/>
            <person name="Baker S."/>
            <person name="Barry K."/>
            <person name="Bills G."/>
            <person name="Bluhm B."/>
            <person name="Cannon C."/>
            <person name="Castanera R."/>
            <person name="Culley D."/>
            <person name="Daum C."/>
            <person name="Ezra D."/>
            <person name="Gonzalez J."/>
            <person name="Henrissat B."/>
            <person name="Kuo A."/>
            <person name="Liang C."/>
            <person name="Lipzen A."/>
            <person name="Lutzoni F."/>
            <person name="Magnuson J."/>
            <person name="Mondo S."/>
            <person name="Nolan M."/>
            <person name="Ohm R."/>
            <person name="Pangilinan J."/>
            <person name="Park H.-J."/>
            <person name="Ramirez L."/>
            <person name="Alfaro M."/>
            <person name="Sun H."/>
            <person name="Tritt A."/>
            <person name="Yoshinaga Y."/>
            <person name="Zwiers L.-H."/>
            <person name="Turgeon B."/>
            <person name="Goodwin S."/>
            <person name="Spatafora J."/>
            <person name="Crous P."/>
            <person name="Grigoriev I."/>
        </authorList>
    </citation>
    <scope>NUCLEOTIDE SEQUENCE [LARGE SCALE GENOMIC DNA]</scope>
    <source>
        <strain evidence="2">CBS 304.66</strain>
    </source>
</reference>
<evidence type="ECO:0000313" key="1">
    <source>
        <dbReference type="EMBL" id="KAF2266831.1"/>
    </source>
</evidence>
<accession>A0A9P4N8V9</accession>
<dbReference type="AlphaFoldDB" id="A0A9P4N8V9"/>
<dbReference type="Proteomes" id="UP000800093">
    <property type="component" value="Unassembled WGS sequence"/>
</dbReference>
<keyword evidence="2" id="KW-1185">Reference proteome</keyword>
<protein>
    <submittedName>
        <fullName evidence="1">Uncharacterized protein</fullName>
    </submittedName>
</protein>